<dbReference type="SUPFAM" id="SSF48403">
    <property type="entry name" value="Ankyrin repeat"/>
    <property type="match status" value="3"/>
</dbReference>
<dbReference type="AlphaFoldDB" id="A0A8C2DEQ1"/>
<evidence type="ECO:0000256" key="3">
    <source>
        <dbReference type="PROSITE-ProRule" id="PRU00023"/>
    </source>
</evidence>
<evidence type="ECO:0000256" key="2">
    <source>
        <dbReference type="ARBA" id="ARBA00023043"/>
    </source>
</evidence>
<dbReference type="PRINTS" id="PR01415">
    <property type="entry name" value="ANKYRIN"/>
</dbReference>
<dbReference type="InterPro" id="IPR002110">
    <property type="entry name" value="Ankyrin_rpt"/>
</dbReference>
<dbReference type="PROSITE" id="PS50297">
    <property type="entry name" value="ANK_REP_REGION"/>
    <property type="match status" value="17"/>
</dbReference>
<feature type="repeat" description="ANK" evidence="3">
    <location>
        <begin position="206"/>
        <end position="232"/>
    </location>
</feature>
<evidence type="ECO:0000313" key="5">
    <source>
        <dbReference type="Proteomes" id="UP000694701"/>
    </source>
</evidence>
<feature type="repeat" description="ANK" evidence="3">
    <location>
        <begin position="237"/>
        <end position="269"/>
    </location>
</feature>
<feature type="repeat" description="ANK" evidence="3">
    <location>
        <begin position="140"/>
        <end position="172"/>
    </location>
</feature>
<feature type="repeat" description="ANK" evidence="3">
    <location>
        <begin position="923"/>
        <end position="955"/>
    </location>
</feature>
<dbReference type="PANTHER" id="PTHR24123:SF82">
    <property type="entry name" value="SERINE_THREONINE-PROTEIN PHOSPHATASE 6 REGULATORY ANKYRIN REPEAT SUBUNIT B"/>
    <property type="match status" value="1"/>
</dbReference>
<dbReference type="PANTHER" id="PTHR24123">
    <property type="entry name" value="ANKYRIN REPEAT-CONTAINING"/>
    <property type="match status" value="1"/>
</dbReference>
<feature type="repeat" description="ANK" evidence="3">
    <location>
        <begin position="435"/>
        <end position="467"/>
    </location>
</feature>
<feature type="repeat" description="ANK" evidence="3">
    <location>
        <begin position="683"/>
        <end position="715"/>
    </location>
</feature>
<dbReference type="InterPro" id="IPR051165">
    <property type="entry name" value="Multifunctional_ANK_Repeat"/>
</dbReference>
<dbReference type="Proteomes" id="UP000694701">
    <property type="component" value="Unplaced"/>
</dbReference>
<name>A0A8C2DEQ1_CYPCA</name>
<dbReference type="SMART" id="SM00248">
    <property type="entry name" value="ANK"/>
    <property type="match status" value="25"/>
</dbReference>
<dbReference type="PROSITE" id="PS50088">
    <property type="entry name" value="ANK_REPEAT"/>
    <property type="match status" value="20"/>
</dbReference>
<feature type="repeat" description="ANK" evidence="3">
    <location>
        <begin position="337"/>
        <end position="369"/>
    </location>
</feature>
<feature type="repeat" description="ANK" evidence="3">
    <location>
        <begin position="173"/>
        <end position="205"/>
    </location>
</feature>
<proteinExistence type="predicted"/>
<feature type="repeat" description="ANK" evidence="3">
    <location>
        <begin position="650"/>
        <end position="682"/>
    </location>
</feature>
<organism evidence="4 5">
    <name type="scientific">Cyprinus carpio</name>
    <name type="common">Common carp</name>
    <dbReference type="NCBI Taxonomy" id="7962"/>
    <lineage>
        <taxon>Eukaryota</taxon>
        <taxon>Metazoa</taxon>
        <taxon>Chordata</taxon>
        <taxon>Craniata</taxon>
        <taxon>Vertebrata</taxon>
        <taxon>Euteleostomi</taxon>
        <taxon>Actinopterygii</taxon>
        <taxon>Neopterygii</taxon>
        <taxon>Teleostei</taxon>
        <taxon>Ostariophysi</taxon>
        <taxon>Cypriniformes</taxon>
        <taxon>Cyprinidae</taxon>
        <taxon>Cyprininae</taxon>
        <taxon>Cyprinus</taxon>
    </lineage>
</organism>
<feature type="repeat" description="ANK" evidence="3">
    <location>
        <begin position="820"/>
        <end position="852"/>
    </location>
</feature>
<feature type="repeat" description="ANK" evidence="3">
    <location>
        <begin position="270"/>
        <end position="303"/>
    </location>
</feature>
<dbReference type="Pfam" id="PF12796">
    <property type="entry name" value="Ank_2"/>
    <property type="match status" value="10"/>
</dbReference>
<feature type="repeat" description="ANK" evidence="3">
    <location>
        <begin position="42"/>
        <end position="74"/>
    </location>
</feature>
<feature type="repeat" description="ANK" evidence="3">
    <location>
        <begin position="753"/>
        <end position="775"/>
    </location>
</feature>
<dbReference type="Ensembl" id="ENSCCRT00020027511.1">
    <property type="protein sequence ID" value="ENSCCRP00020025103.1"/>
    <property type="gene ID" value="ENSCCRG00020006686.1"/>
</dbReference>
<feature type="repeat" description="ANK" evidence="3">
    <location>
        <begin position="853"/>
        <end position="875"/>
    </location>
</feature>
<feature type="repeat" description="ANK" evidence="3">
    <location>
        <begin position="552"/>
        <end position="584"/>
    </location>
</feature>
<keyword evidence="2 3" id="KW-0040">ANK repeat</keyword>
<feature type="repeat" description="ANK" evidence="3">
    <location>
        <begin position="304"/>
        <end position="336"/>
    </location>
</feature>
<feature type="repeat" description="ANK" evidence="3">
    <location>
        <begin position="887"/>
        <end position="919"/>
    </location>
</feature>
<dbReference type="Gene3D" id="1.25.40.20">
    <property type="entry name" value="Ankyrin repeat-containing domain"/>
    <property type="match status" value="11"/>
</dbReference>
<protein>
    <submittedName>
        <fullName evidence="4">Ankyrin repeat domain 28b</fullName>
    </submittedName>
</protein>
<reference evidence="4" key="1">
    <citation type="submission" date="2025-08" db="UniProtKB">
        <authorList>
            <consortium name="Ensembl"/>
        </authorList>
    </citation>
    <scope>IDENTIFICATION</scope>
</reference>
<sequence>PGILHITSSQFPALLKAIFNVDPDEVRSLVFKKEDVNVQDNEKRTPLHAAAYLGDAEIIELLILSGARVNAKDNKWLTPLHRAVASCSEAVQVLLKHSADVNARDKNWQTPLHVAAANKAVRCAEALVPLLSNVNVSDRAGRTALHHAAFSGHLEMVRLLLSRGANINAFDKKDRRAIHWAAYMGHMEVVKLLVSHGAEVTCKDKKAYTPLHAAASSGMISVVKYLLDLGMNEPNAYGNTPLHVACYNGQDVVVNELIECGANVNQVNEKGFAPLHFTAASRHGALCLELLVGNGADVNIKSKDGKTPLHMTAIHGRFSRSQAIIQNGAEIDCEDKNGNTPLHIAARYGHELLINTLITNGADTAKRGVHGMFPLHLAALSGFSDCCRKLLSSGKLYHCSDSQPVHFLCMDYIIYCNVTASLCLPGFDIDTPDDFGRTCLHAAAAGGNLECLNLLLNTGADFNRKDSFGRCVSSAHSHSLCSMIFLIVRVDLSRSLTRCLEYLLRNDANPGLRDNQGYNAVHYASAYGHRLCLELLMETSGTDILNDSDVRAPVSPLHLAAYHGHHQALEVLVQSLLDLDVRTAQGHTPLDLAAFKGHVECVDVLINQGASILVKDYTLKRTPIHAAGMVFSLKRVMVIIDCRVRFIYMFFRTPLMLSVLGGHTECVYSLINKGANVDAKDKRGRTALHRGAVTGHEECVEALLQHNASFMVRDCRGRSPVHLAAACGHVGVLGGLLHAAQSVVTIPVITDHQGYTPLHWACYNGHDTCVEVLLEQELFHKTEGNTFSPLHCAVINDNEGAAEMLIDTLSPAIVNSTDSKNRTPLHAAAFTDHVECLQLLLGHNAQVNCVDAGGKTPLMMAAENGQTNAVEVLVSSAKADLTLQDANKNTALHLACSKGHETSALLILEKITDRNLINSTSAALQTPLHVAAKNGLTVVVQELLAKGASVLAVDENGYTPALACAPNKDVADCLALILATMMPVSPGGGAVPSLTFSAINHYTSPSKSVTFDSLPMLRSDHSSYCNYNSIGRHDGFYKDDELNDSDSETY</sequence>
<feature type="repeat" description="ANK" evidence="3">
    <location>
        <begin position="585"/>
        <end position="617"/>
    </location>
</feature>
<keyword evidence="1" id="KW-0677">Repeat</keyword>
<evidence type="ECO:0000256" key="1">
    <source>
        <dbReference type="ARBA" id="ARBA00022737"/>
    </source>
</evidence>
<feature type="repeat" description="ANK" evidence="3">
    <location>
        <begin position="107"/>
        <end position="139"/>
    </location>
</feature>
<feature type="repeat" description="ANK" evidence="3">
    <location>
        <begin position="370"/>
        <end position="402"/>
    </location>
</feature>
<dbReference type="InterPro" id="IPR036770">
    <property type="entry name" value="Ankyrin_rpt-contain_sf"/>
</dbReference>
<accession>A0A8C2DEQ1</accession>
<evidence type="ECO:0000313" key="4">
    <source>
        <dbReference type="Ensembl" id="ENSCCRP00020025103.1"/>
    </source>
</evidence>